<organism evidence="1 2">
    <name type="scientific">Rhodococcus ruber BKS 20-38</name>
    <dbReference type="NCBI Taxonomy" id="1278076"/>
    <lineage>
        <taxon>Bacteria</taxon>
        <taxon>Bacillati</taxon>
        <taxon>Actinomycetota</taxon>
        <taxon>Actinomycetes</taxon>
        <taxon>Mycobacteriales</taxon>
        <taxon>Nocardiaceae</taxon>
        <taxon>Rhodococcus</taxon>
    </lineage>
</organism>
<keyword evidence="2" id="KW-1185">Reference proteome</keyword>
<comment type="caution">
    <text evidence="1">The sequence shown here is derived from an EMBL/GenBank/DDBJ whole genome shotgun (WGS) entry which is preliminary data.</text>
</comment>
<protein>
    <submittedName>
        <fullName evidence="1">Uncharacterized protein</fullName>
    </submittedName>
</protein>
<feature type="non-terminal residue" evidence="1">
    <location>
        <position position="129"/>
    </location>
</feature>
<reference evidence="1 2" key="1">
    <citation type="journal article" date="2013" name="Genome Announc.">
        <title>Draft Genome Sequence of Rhodococcus ruber Strain BKS 20-38.</title>
        <authorList>
            <person name="Bala M."/>
            <person name="Kumar S."/>
            <person name="Raghava G.P."/>
            <person name="Mayilraj S."/>
        </authorList>
    </citation>
    <scope>NUCLEOTIDE SEQUENCE [LARGE SCALE GENOMIC DNA]</scope>
    <source>
        <strain evidence="1 2">BKS 20-38</strain>
    </source>
</reference>
<name>M2YSF7_9NOCA</name>
<dbReference type="EMBL" id="AOEX01000074">
    <property type="protein sequence ID" value="EME57812.1"/>
    <property type="molecule type" value="Genomic_DNA"/>
</dbReference>
<accession>M2YSF7</accession>
<gene>
    <name evidence="1" type="ORF">G352_21116</name>
</gene>
<dbReference type="Proteomes" id="UP000011731">
    <property type="component" value="Unassembled WGS sequence"/>
</dbReference>
<proteinExistence type="predicted"/>
<evidence type="ECO:0000313" key="2">
    <source>
        <dbReference type="Proteomes" id="UP000011731"/>
    </source>
</evidence>
<dbReference type="AlphaFoldDB" id="M2YSF7"/>
<evidence type="ECO:0000313" key="1">
    <source>
        <dbReference type="EMBL" id="EME57812.1"/>
    </source>
</evidence>
<sequence>MFLPVSVLGSCVHPDRALAVEVGRRYPDLHLDRSGVRRHQWRDQFQLLDSVAADLVARMQNEVEQAAGGGLVAQPGTPGSTESAGNQDGSVVGEFYCPLQDGVVRCVSCRRDTQPVGGVLERVRRKIDN</sequence>